<feature type="transmembrane region" description="Helical" evidence="10">
    <location>
        <begin position="15"/>
        <end position="40"/>
    </location>
</feature>
<feature type="transmembrane region" description="Helical" evidence="10">
    <location>
        <begin position="165"/>
        <end position="190"/>
    </location>
</feature>
<feature type="transmembrane region" description="Helical" evidence="10">
    <location>
        <begin position="130"/>
        <end position="150"/>
    </location>
</feature>
<evidence type="ECO:0000313" key="13">
    <source>
        <dbReference type="RefSeq" id="XP_065663157.1"/>
    </source>
</evidence>
<dbReference type="PANTHER" id="PTHR24247">
    <property type="entry name" value="5-HYDROXYTRYPTAMINE RECEPTOR"/>
    <property type="match status" value="1"/>
</dbReference>
<keyword evidence="8 9" id="KW-0807">Transducer</keyword>
<keyword evidence="4 10" id="KW-1133">Transmembrane helix</keyword>
<evidence type="ECO:0000256" key="3">
    <source>
        <dbReference type="ARBA" id="ARBA00022692"/>
    </source>
</evidence>
<keyword evidence="7 9" id="KW-0675">Receptor</keyword>
<dbReference type="Proteomes" id="UP001652625">
    <property type="component" value="Chromosome 10"/>
</dbReference>
<dbReference type="CDD" id="cd00637">
    <property type="entry name" value="7tm_classA_rhodopsin-like"/>
    <property type="match status" value="1"/>
</dbReference>
<evidence type="ECO:0000256" key="9">
    <source>
        <dbReference type="RuleBase" id="RU000688"/>
    </source>
</evidence>
<evidence type="ECO:0000256" key="5">
    <source>
        <dbReference type="ARBA" id="ARBA00023040"/>
    </source>
</evidence>
<comment type="similarity">
    <text evidence="9">Belongs to the G-protein coupled receptor 1 family.</text>
</comment>
<dbReference type="InterPro" id="IPR000276">
    <property type="entry name" value="GPCR_Rhodpsn"/>
</dbReference>
<proteinExistence type="inferred from homology"/>
<feature type="transmembrane region" description="Helical" evidence="10">
    <location>
        <begin position="217"/>
        <end position="237"/>
    </location>
</feature>
<dbReference type="PRINTS" id="PR00237">
    <property type="entry name" value="GPCRRHODOPSN"/>
</dbReference>
<feature type="transmembrane region" description="Helical" evidence="10">
    <location>
        <begin position="91"/>
        <end position="109"/>
    </location>
</feature>
<evidence type="ECO:0000256" key="2">
    <source>
        <dbReference type="ARBA" id="ARBA00022475"/>
    </source>
</evidence>
<evidence type="ECO:0000256" key="8">
    <source>
        <dbReference type="ARBA" id="ARBA00023224"/>
    </source>
</evidence>
<keyword evidence="12" id="KW-1185">Reference proteome</keyword>
<reference evidence="13" key="1">
    <citation type="submission" date="2025-08" db="UniProtKB">
        <authorList>
            <consortium name="RefSeq"/>
        </authorList>
    </citation>
    <scope>IDENTIFICATION</scope>
</reference>
<keyword evidence="3 9" id="KW-0812">Transmembrane</keyword>
<dbReference type="PROSITE" id="PS00237">
    <property type="entry name" value="G_PROTEIN_RECEP_F1_1"/>
    <property type="match status" value="1"/>
</dbReference>
<organism evidence="12 13">
    <name type="scientific">Hydra vulgaris</name>
    <name type="common">Hydra</name>
    <name type="synonym">Hydra attenuata</name>
    <dbReference type="NCBI Taxonomy" id="6087"/>
    <lineage>
        <taxon>Eukaryota</taxon>
        <taxon>Metazoa</taxon>
        <taxon>Cnidaria</taxon>
        <taxon>Hydrozoa</taxon>
        <taxon>Hydroidolina</taxon>
        <taxon>Anthoathecata</taxon>
        <taxon>Aplanulata</taxon>
        <taxon>Hydridae</taxon>
        <taxon>Hydra</taxon>
    </lineage>
</organism>
<dbReference type="PROSITE" id="PS50262">
    <property type="entry name" value="G_PROTEIN_RECEP_F1_2"/>
    <property type="match status" value="1"/>
</dbReference>
<protein>
    <submittedName>
        <fullName evidence="13">Octopamine receptor beta-2R-like</fullName>
    </submittedName>
</protein>
<dbReference type="GeneID" id="136085727"/>
<name>A0ABM4CMW1_HYDVU</name>
<dbReference type="Gene3D" id="1.20.1070.10">
    <property type="entry name" value="Rhodopsin 7-helix transmembrane proteins"/>
    <property type="match status" value="1"/>
</dbReference>
<dbReference type="PANTHER" id="PTHR24247:SF202">
    <property type="entry name" value="5-HYDROXYTRYPTAMINE RECEPTOR 1"/>
    <property type="match status" value="1"/>
</dbReference>
<evidence type="ECO:0000256" key="10">
    <source>
        <dbReference type="SAM" id="Phobius"/>
    </source>
</evidence>
<dbReference type="SUPFAM" id="SSF81321">
    <property type="entry name" value="Family A G protein-coupled receptor-like"/>
    <property type="match status" value="1"/>
</dbReference>
<feature type="transmembrane region" description="Helical" evidence="10">
    <location>
        <begin position="257"/>
        <end position="280"/>
    </location>
</feature>
<keyword evidence="6 10" id="KW-0472">Membrane</keyword>
<evidence type="ECO:0000313" key="12">
    <source>
        <dbReference type="Proteomes" id="UP001652625"/>
    </source>
</evidence>
<evidence type="ECO:0000256" key="4">
    <source>
        <dbReference type="ARBA" id="ARBA00022989"/>
    </source>
</evidence>
<dbReference type="InterPro" id="IPR017452">
    <property type="entry name" value="GPCR_Rhodpsn_7TM"/>
</dbReference>
<sequence>MVNNTTNLIQPLTEIFFSVIGLSFMALFVTCISLYCLIITYKNRKLHTPSNVAICSITLAHLIQGVFVIPLYALKRSNVRISFLTCDTFRFTYMLTNYAACLSLLVVTFDRYLQMKIPLKYRINVTLKRIYVLLLGTWTYTLILCSIPFSNNKNQSDCLYNPTNIWTISMLISNRCVPLIFSIIIYMMIFKKARAMHKDKTVIDNQNCFHINKSNRVFLIITCFLICWGPSVVYYLLESLCYRSCFNKNYHENLSENYVKLVMKMMTFMDGIFAPMIYCIGNRSFKKASEESKKKLKIAFENCFHF</sequence>
<feature type="transmembrane region" description="Helical" evidence="10">
    <location>
        <begin position="52"/>
        <end position="71"/>
    </location>
</feature>
<gene>
    <name evidence="13" type="primary">LOC136085727</name>
</gene>
<accession>A0ABM4CMW1</accession>
<dbReference type="RefSeq" id="XP_065663157.1">
    <property type="nucleotide sequence ID" value="XM_065807085.1"/>
</dbReference>
<evidence type="ECO:0000256" key="1">
    <source>
        <dbReference type="ARBA" id="ARBA00004651"/>
    </source>
</evidence>
<dbReference type="Pfam" id="PF00001">
    <property type="entry name" value="7tm_1"/>
    <property type="match status" value="1"/>
</dbReference>
<keyword evidence="2" id="KW-1003">Cell membrane</keyword>
<keyword evidence="5 9" id="KW-0297">G-protein coupled receptor</keyword>
<feature type="domain" description="G-protein coupled receptors family 1 profile" evidence="11">
    <location>
        <begin position="32"/>
        <end position="278"/>
    </location>
</feature>
<evidence type="ECO:0000259" key="11">
    <source>
        <dbReference type="PROSITE" id="PS50262"/>
    </source>
</evidence>
<evidence type="ECO:0000256" key="7">
    <source>
        <dbReference type="ARBA" id="ARBA00023170"/>
    </source>
</evidence>
<evidence type="ECO:0000256" key="6">
    <source>
        <dbReference type="ARBA" id="ARBA00023136"/>
    </source>
</evidence>
<comment type="subcellular location">
    <subcellularLocation>
        <location evidence="1">Cell membrane</location>
        <topology evidence="1">Multi-pass membrane protein</topology>
    </subcellularLocation>
</comment>